<dbReference type="PANTHER" id="PTHR13832:SF589">
    <property type="entry name" value="[PYRUVATE DEHYDROGENASE [ACETYL-TRANSFERRING]]-PHOSPHATASE 2, MITOCHONDRIAL"/>
    <property type="match status" value="1"/>
</dbReference>
<evidence type="ECO:0000259" key="5">
    <source>
        <dbReference type="PROSITE" id="PS51746"/>
    </source>
</evidence>
<dbReference type="GO" id="GO:0004722">
    <property type="term" value="F:protein serine/threonine phosphatase activity"/>
    <property type="evidence" value="ECO:0007669"/>
    <property type="project" value="InterPro"/>
</dbReference>
<dbReference type="InterPro" id="IPR015655">
    <property type="entry name" value="PP2C"/>
</dbReference>
<gene>
    <name evidence="6" type="ORF">B0H17DRAFT_1036641</name>
</gene>
<dbReference type="InterPro" id="IPR000222">
    <property type="entry name" value="PP2C_BS"/>
</dbReference>
<dbReference type="PANTHER" id="PTHR13832">
    <property type="entry name" value="PROTEIN PHOSPHATASE 2C"/>
    <property type="match status" value="1"/>
</dbReference>
<dbReference type="GO" id="GO:0046872">
    <property type="term" value="F:metal ion binding"/>
    <property type="evidence" value="ECO:0007669"/>
    <property type="project" value="UniProtKB-KW"/>
</dbReference>
<dbReference type="Pfam" id="PF00481">
    <property type="entry name" value="PP2C"/>
    <property type="match status" value="1"/>
</dbReference>
<evidence type="ECO:0000256" key="2">
    <source>
        <dbReference type="ARBA" id="ARBA00022801"/>
    </source>
</evidence>
<keyword evidence="2 4" id="KW-0378">Hydrolase</keyword>
<evidence type="ECO:0000256" key="1">
    <source>
        <dbReference type="ARBA" id="ARBA00022723"/>
    </source>
</evidence>
<proteinExistence type="inferred from homology"/>
<dbReference type="SUPFAM" id="SSF81606">
    <property type="entry name" value="PP2C-like"/>
    <property type="match status" value="1"/>
</dbReference>
<comment type="similarity">
    <text evidence="4">Belongs to the PP2C family.</text>
</comment>
<dbReference type="PROSITE" id="PS01032">
    <property type="entry name" value="PPM_1"/>
    <property type="match status" value="1"/>
</dbReference>
<keyword evidence="1" id="KW-0479">Metal-binding</keyword>
<dbReference type="CDD" id="cd00143">
    <property type="entry name" value="PP2Cc"/>
    <property type="match status" value="1"/>
</dbReference>
<organism evidence="6 7">
    <name type="scientific">Mycena rosella</name>
    <name type="common">Pink bonnet</name>
    <name type="synonym">Agaricus rosellus</name>
    <dbReference type="NCBI Taxonomy" id="1033263"/>
    <lineage>
        <taxon>Eukaryota</taxon>
        <taxon>Fungi</taxon>
        <taxon>Dikarya</taxon>
        <taxon>Basidiomycota</taxon>
        <taxon>Agaricomycotina</taxon>
        <taxon>Agaricomycetes</taxon>
        <taxon>Agaricomycetidae</taxon>
        <taxon>Agaricales</taxon>
        <taxon>Marasmiineae</taxon>
        <taxon>Mycenaceae</taxon>
        <taxon>Mycena</taxon>
    </lineage>
</organism>
<reference evidence="6" key="1">
    <citation type="submission" date="2023-03" db="EMBL/GenBank/DDBJ databases">
        <title>Massive genome expansion in bonnet fungi (Mycena s.s.) driven by repeated elements and novel gene families across ecological guilds.</title>
        <authorList>
            <consortium name="Lawrence Berkeley National Laboratory"/>
            <person name="Harder C.B."/>
            <person name="Miyauchi S."/>
            <person name="Viragh M."/>
            <person name="Kuo A."/>
            <person name="Thoen E."/>
            <person name="Andreopoulos B."/>
            <person name="Lu D."/>
            <person name="Skrede I."/>
            <person name="Drula E."/>
            <person name="Henrissat B."/>
            <person name="Morin E."/>
            <person name="Kohler A."/>
            <person name="Barry K."/>
            <person name="LaButti K."/>
            <person name="Morin E."/>
            <person name="Salamov A."/>
            <person name="Lipzen A."/>
            <person name="Mereny Z."/>
            <person name="Hegedus B."/>
            <person name="Baldrian P."/>
            <person name="Stursova M."/>
            <person name="Weitz H."/>
            <person name="Taylor A."/>
            <person name="Grigoriev I.V."/>
            <person name="Nagy L.G."/>
            <person name="Martin F."/>
            <person name="Kauserud H."/>
        </authorList>
    </citation>
    <scope>NUCLEOTIDE SEQUENCE</scope>
    <source>
        <strain evidence="6">CBHHK067</strain>
    </source>
</reference>
<dbReference type="Proteomes" id="UP001221757">
    <property type="component" value="Unassembled WGS sequence"/>
</dbReference>
<evidence type="ECO:0000313" key="7">
    <source>
        <dbReference type="Proteomes" id="UP001221757"/>
    </source>
</evidence>
<evidence type="ECO:0000256" key="3">
    <source>
        <dbReference type="ARBA" id="ARBA00022912"/>
    </source>
</evidence>
<keyword evidence="7" id="KW-1185">Reference proteome</keyword>
<dbReference type="Gene3D" id="3.60.40.10">
    <property type="entry name" value="PPM-type phosphatase domain"/>
    <property type="match status" value="1"/>
</dbReference>
<comment type="caution">
    <text evidence="6">The sequence shown here is derived from an EMBL/GenBank/DDBJ whole genome shotgun (WGS) entry which is preliminary data.</text>
</comment>
<evidence type="ECO:0000256" key="4">
    <source>
        <dbReference type="RuleBase" id="RU003465"/>
    </source>
</evidence>
<evidence type="ECO:0000313" key="6">
    <source>
        <dbReference type="EMBL" id="KAJ7706300.1"/>
    </source>
</evidence>
<accession>A0AAD7GVI7</accession>
<dbReference type="EMBL" id="JARKIE010000007">
    <property type="protein sequence ID" value="KAJ7706300.1"/>
    <property type="molecule type" value="Genomic_DNA"/>
</dbReference>
<dbReference type="PROSITE" id="PS51746">
    <property type="entry name" value="PPM_2"/>
    <property type="match status" value="1"/>
</dbReference>
<sequence length="400" mass="43999">MLPCLTQRATRKTFHHLLSKSYHDYVRALNPGSGVMRIPLASPKVIGVVSSRGNRSHQEDHSSFVTLSLDPEELRLSVKKAHGVDWDPSGVPDALSRQAVFIGIYDGHGGSAVSQYLRQELHGLVESVNKAMIPELYAWIQELGGYFKRFKGGALTPWVKGAEEPPLDLEARMTQAFFEVDRNLSGDNMAQSCGATASVAILHSLDSPATPFFSSRKLALTIAHCGDTRVLLCSTDGGKVFPMTENHHADARVEAIRLRRMMGSSLITDSFGESRWMGALANTRCLGDLRYKKFGVTPEPEVRTKLLEGPEWAYLVLVSDGISSMLSDSEVVDLARNAPDPKTAAEHILSFAEELGGEDNATVIVVPLAGWGKIQGPDSTQELREYRRRQAVGSERQRRM</sequence>
<feature type="domain" description="PPM-type phosphatase" evidence="5">
    <location>
        <begin position="45"/>
        <end position="368"/>
    </location>
</feature>
<dbReference type="AlphaFoldDB" id="A0AAD7GVI7"/>
<name>A0AAD7GVI7_MYCRO</name>
<dbReference type="InterPro" id="IPR001932">
    <property type="entry name" value="PPM-type_phosphatase-like_dom"/>
</dbReference>
<protein>
    <submittedName>
        <fullName evidence="6">Phosphatase 2C-like domain-containing protein</fullName>
    </submittedName>
</protein>
<keyword evidence="3 4" id="KW-0904">Protein phosphatase</keyword>
<dbReference type="InterPro" id="IPR036457">
    <property type="entry name" value="PPM-type-like_dom_sf"/>
</dbReference>
<dbReference type="SMART" id="SM00332">
    <property type="entry name" value="PP2Cc"/>
    <property type="match status" value="1"/>
</dbReference>